<dbReference type="RefSeq" id="WP_044904119.1">
    <property type="nucleotide sequence ID" value="NZ_JQIF01000016.1"/>
</dbReference>
<dbReference type="EMBL" id="JQIF01000016">
    <property type="protein sequence ID" value="KGJ54462.1"/>
    <property type="molecule type" value="Genomic_DNA"/>
</dbReference>
<organism evidence="2 3">
    <name type="scientific">Clostridium innocuum</name>
    <dbReference type="NCBI Taxonomy" id="1522"/>
    <lineage>
        <taxon>Bacteria</taxon>
        <taxon>Bacillati</taxon>
        <taxon>Bacillota</taxon>
        <taxon>Clostridia</taxon>
        <taxon>Eubacteriales</taxon>
        <taxon>Clostridiaceae</taxon>
        <taxon>Clostridium</taxon>
    </lineage>
</organism>
<dbReference type="InterPro" id="IPR001173">
    <property type="entry name" value="Glyco_trans_2-like"/>
</dbReference>
<dbReference type="PANTHER" id="PTHR43630:SF2">
    <property type="entry name" value="GLYCOSYLTRANSFERASE"/>
    <property type="match status" value="1"/>
</dbReference>
<evidence type="ECO:0000259" key="1">
    <source>
        <dbReference type="Pfam" id="PF00535"/>
    </source>
</evidence>
<sequence length="356" mass="41846">MAGISVCMIVKNEEEVLARCLACVTSFADEIIVVDTGSTDKTKEIAAGFTDKLYDFAWCDDFSKARNYSFSKATQDFIMWLDADDVILQEDQEQLVELKQRLQPEVSIVMMKYHTAFDDKGNPTFSYYRERLMNRRMQHRWTGVIHEVIPLTGMVQYEDIAITHQKLHINDPDRNLRIFEKLLAQGKQLDAREQFYYARELYYHARYHDALQVFEAFLDGKQGWVENNIDACEMMGYCHSALQQKDEELQAYLQSFRYDAPRAELCCDIGKYFFDEKRWKEAVFWYETALHRTRDDKSGAFVRVDCYGYLPAIQLCVCYWQLHDRQASMHYNDIAGRYKPDSIAVQQNRKFFGNAS</sequence>
<dbReference type="SUPFAM" id="SSF48452">
    <property type="entry name" value="TPR-like"/>
    <property type="match status" value="1"/>
</dbReference>
<dbReference type="AlphaFoldDB" id="A0A099IBA2"/>
<evidence type="ECO:0000313" key="3">
    <source>
        <dbReference type="Proteomes" id="UP000030008"/>
    </source>
</evidence>
<reference evidence="2 3" key="1">
    <citation type="submission" date="2014-08" db="EMBL/GenBank/DDBJ databases">
        <title>Clostridium innocuum, an unnegligible vancomycin-resistant pathogen causing extra-intestinal infections.</title>
        <authorList>
            <person name="Feng Y."/>
            <person name="Chiu C.-H."/>
        </authorList>
    </citation>
    <scope>NUCLEOTIDE SEQUENCE [LARGE SCALE GENOMIC DNA]</scope>
    <source>
        <strain evidence="2 3">AN88</strain>
    </source>
</reference>
<dbReference type="Pfam" id="PF00535">
    <property type="entry name" value="Glycos_transf_2"/>
    <property type="match status" value="1"/>
</dbReference>
<keyword evidence="2" id="KW-0808">Transferase</keyword>
<feature type="domain" description="Glycosyltransferase 2-like" evidence="1">
    <location>
        <begin position="5"/>
        <end position="151"/>
    </location>
</feature>
<dbReference type="Proteomes" id="UP000030008">
    <property type="component" value="Unassembled WGS sequence"/>
</dbReference>
<dbReference type="Gene3D" id="3.90.550.10">
    <property type="entry name" value="Spore Coat Polysaccharide Biosynthesis Protein SpsA, Chain A"/>
    <property type="match status" value="1"/>
</dbReference>
<dbReference type="Gene3D" id="1.25.40.10">
    <property type="entry name" value="Tetratricopeptide repeat domain"/>
    <property type="match status" value="1"/>
</dbReference>
<dbReference type="GO" id="GO:0016740">
    <property type="term" value="F:transferase activity"/>
    <property type="evidence" value="ECO:0007669"/>
    <property type="project" value="UniProtKB-KW"/>
</dbReference>
<dbReference type="PANTHER" id="PTHR43630">
    <property type="entry name" value="POLY-BETA-1,6-N-ACETYL-D-GLUCOSAMINE SYNTHASE"/>
    <property type="match status" value="1"/>
</dbReference>
<gene>
    <name evidence="2" type="ORF">CIAN88_03740</name>
</gene>
<comment type="caution">
    <text evidence="2">The sequence shown here is derived from an EMBL/GenBank/DDBJ whole genome shotgun (WGS) entry which is preliminary data.</text>
</comment>
<dbReference type="CDD" id="cd02511">
    <property type="entry name" value="Beta4Glucosyltransferase"/>
    <property type="match status" value="1"/>
</dbReference>
<name>A0A099IBA2_CLOIN</name>
<dbReference type="InterPro" id="IPR011990">
    <property type="entry name" value="TPR-like_helical_dom_sf"/>
</dbReference>
<dbReference type="InterPro" id="IPR029044">
    <property type="entry name" value="Nucleotide-diphossugar_trans"/>
</dbReference>
<evidence type="ECO:0000313" key="2">
    <source>
        <dbReference type="EMBL" id="KGJ54462.1"/>
    </source>
</evidence>
<accession>A0A099IBA2</accession>
<protein>
    <submittedName>
        <fullName evidence="2">Glycosyl transferase</fullName>
    </submittedName>
</protein>
<dbReference type="SUPFAM" id="SSF53448">
    <property type="entry name" value="Nucleotide-diphospho-sugar transferases"/>
    <property type="match status" value="1"/>
</dbReference>
<proteinExistence type="predicted"/>